<sequence>MWCSKLNETSIFVTFQWITYLHDMKRNSRNRNENKHTMLHDCNNVSQMLTVFVSSVTFKRIGTFRRKPFHRK</sequence>
<dbReference type="AlphaFoldDB" id="U9UD52"/>
<gene>
    <name evidence="1" type="ORF">GLOINDRAFT_20818</name>
</gene>
<dbReference type="HOGENOM" id="CLU_2723455_0_0_1"/>
<name>U9UD52_RHIID</name>
<reference evidence="1" key="1">
    <citation type="submission" date="2013-07" db="EMBL/GenBank/DDBJ databases">
        <title>The genome of an arbuscular mycorrhizal fungus provides insights into the evolution of the oldest plant symbiosis.</title>
        <authorList>
            <consortium name="DOE Joint Genome Institute"/>
            <person name="Tisserant E."/>
            <person name="Malbreil M."/>
            <person name="Kuo A."/>
            <person name="Kohler A."/>
            <person name="Symeonidi A."/>
            <person name="Balestrini R."/>
            <person name="Charron P."/>
            <person name="Duensing N."/>
            <person name="Frei-dit-Frey N."/>
            <person name="Gianinazzi-Pearson V."/>
            <person name="Gilbert B."/>
            <person name="Handa Y."/>
            <person name="Hijri M."/>
            <person name="Kaul R."/>
            <person name="Kawaguchi M."/>
            <person name="Krajinski F."/>
            <person name="Lammers P."/>
            <person name="Lapierre D."/>
            <person name="Masclaux F.G."/>
            <person name="Murat C."/>
            <person name="Morin E."/>
            <person name="Ndikumana S."/>
            <person name="Pagni M."/>
            <person name="Petitpierre D."/>
            <person name="Requena N."/>
            <person name="Rosikiewicz P."/>
            <person name="Riley R."/>
            <person name="Saito K."/>
            <person name="San Clemente H."/>
            <person name="Shapiro H."/>
            <person name="van Tuinen D."/>
            <person name="Becard G."/>
            <person name="Bonfante P."/>
            <person name="Paszkowski U."/>
            <person name="Shachar-Hill Y."/>
            <person name="Young J.P."/>
            <person name="Sanders I.R."/>
            <person name="Henrissat B."/>
            <person name="Rensing S.A."/>
            <person name="Grigoriev I.V."/>
            <person name="Corradi N."/>
            <person name="Roux C."/>
            <person name="Martin F."/>
        </authorList>
    </citation>
    <scope>NUCLEOTIDE SEQUENCE</scope>
    <source>
        <strain evidence="1">DAOM 197198</strain>
    </source>
</reference>
<accession>U9UD52</accession>
<protein>
    <submittedName>
        <fullName evidence="1">Uncharacterized protein</fullName>
    </submittedName>
</protein>
<dbReference type="EMBL" id="KI279315">
    <property type="protein sequence ID" value="ESA18330.1"/>
    <property type="molecule type" value="Genomic_DNA"/>
</dbReference>
<proteinExistence type="predicted"/>
<organism evidence="1">
    <name type="scientific">Rhizophagus irregularis (strain DAOM 181602 / DAOM 197198 / MUCL 43194)</name>
    <name type="common">Arbuscular mycorrhizal fungus</name>
    <name type="synonym">Glomus intraradices</name>
    <dbReference type="NCBI Taxonomy" id="747089"/>
    <lineage>
        <taxon>Eukaryota</taxon>
        <taxon>Fungi</taxon>
        <taxon>Fungi incertae sedis</taxon>
        <taxon>Mucoromycota</taxon>
        <taxon>Glomeromycotina</taxon>
        <taxon>Glomeromycetes</taxon>
        <taxon>Glomerales</taxon>
        <taxon>Glomeraceae</taxon>
        <taxon>Rhizophagus</taxon>
    </lineage>
</organism>
<evidence type="ECO:0000313" key="1">
    <source>
        <dbReference type="EMBL" id="ESA18330.1"/>
    </source>
</evidence>